<proteinExistence type="predicted"/>
<feature type="domain" description="DUF5060" evidence="1">
    <location>
        <begin position="32"/>
        <end position="114"/>
    </location>
</feature>
<reference evidence="2" key="1">
    <citation type="submission" date="2022-11" db="EMBL/GenBank/DDBJ databases">
        <title>Marilongibacter aestuarii gen. nov., sp. nov., isolated from tidal flat sediment.</title>
        <authorList>
            <person name="Jiayan W."/>
        </authorList>
    </citation>
    <scope>NUCLEOTIDE SEQUENCE</scope>
    <source>
        <strain evidence="2">Z1-6</strain>
    </source>
</reference>
<evidence type="ECO:0000313" key="3">
    <source>
        <dbReference type="Proteomes" id="UP001145087"/>
    </source>
</evidence>
<evidence type="ECO:0000313" key="2">
    <source>
        <dbReference type="EMBL" id="MCY1718968.1"/>
    </source>
</evidence>
<accession>A0A9X3F237</accession>
<dbReference type="AlphaFoldDB" id="A0A9X3F237"/>
<dbReference type="Gene3D" id="2.60.40.10">
    <property type="entry name" value="Immunoglobulins"/>
    <property type="match status" value="1"/>
</dbReference>
<dbReference type="Gene3D" id="3.20.20.80">
    <property type="entry name" value="Glycosidases"/>
    <property type="match status" value="1"/>
</dbReference>
<name>A0A9X3F237_9BACT</name>
<organism evidence="2 3">
    <name type="scientific">Draconibacterium aestuarii</name>
    <dbReference type="NCBI Taxonomy" id="2998507"/>
    <lineage>
        <taxon>Bacteria</taxon>
        <taxon>Pseudomonadati</taxon>
        <taxon>Bacteroidota</taxon>
        <taxon>Bacteroidia</taxon>
        <taxon>Marinilabiliales</taxon>
        <taxon>Prolixibacteraceae</taxon>
        <taxon>Draconibacterium</taxon>
    </lineage>
</organism>
<gene>
    <name evidence="2" type="ORF">OU798_01355</name>
</gene>
<dbReference type="InterPro" id="IPR013783">
    <property type="entry name" value="Ig-like_fold"/>
</dbReference>
<dbReference type="InterPro" id="IPR032260">
    <property type="entry name" value="DUF5060"/>
</dbReference>
<dbReference type="Pfam" id="PF16586">
    <property type="entry name" value="DUF5060"/>
    <property type="match status" value="1"/>
</dbReference>
<protein>
    <submittedName>
        <fullName evidence="2">DUF5060 domain-containing protein</fullName>
    </submittedName>
</protein>
<dbReference type="Proteomes" id="UP001145087">
    <property type="component" value="Unassembled WGS sequence"/>
</dbReference>
<dbReference type="RefSeq" id="WP_343331307.1">
    <property type="nucleotide sequence ID" value="NZ_JAPOHD010000005.1"/>
</dbReference>
<dbReference type="PROSITE" id="PS51257">
    <property type="entry name" value="PROKAR_LIPOPROTEIN"/>
    <property type="match status" value="1"/>
</dbReference>
<keyword evidence="3" id="KW-1185">Reference proteome</keyword>
<evidence type="ECO:0000259" key="1">
    <source>
        <dbReference type="Pfam" id="PF16586"/>
    </source>
</evidence>
<sequence>MKNLIYLFSFLFFISCQPTTKSKPEVKIEGELQQWHKITLVVIGPESSEWAKENPFLDYKLEGTFTKGSKSITVPGYFAADGNAGETSASAGNIWKIHFRPDEAGLWNYKISFRKGKDIAVSDGNDFGETLVSDGRKGTLGIAASDKTGEDFRSKGRIINGGKGYFKFQESDELWIKNGTDSPENFLAYHEFDQTSRYALKKEVREGEADPAKALHKYEPHIAHWKEGNPTWKGGKGKGIIGAINYLNSVGVNSVYMLTMNIIGDGKDVWPYNDHNERYRFDCSKLDQWEVVFDYMEKNGIMAHFVLQETENECLLDMGYTGVQRKLYLRELIARFGHHLAVTWNLGEENGPTNWSPIGQTDAQKKAMASYIKAVNPYLCNVVLHTHSNDEHQDEYLNPMLGFNDLDGPSLQIANPKRVHERVKKWVSTSEKAGLRWLVNLDEIGPAWKGVMPDSFDADHDTVRQHCLWGTLLSGGTGVEWYFGYRFPHNDLNLEDFRSRENWWKQSTFATQFIKQFPLEEMKCLDELVRAENAYCLAKSEEIYIVYLPAGTKNAKLHLIGNGSFSVKWFNPRIGGDLQEGTILNLTGPGFQSLGYAPADVEKDWVVLVQRI</sequence>
<dbReference type="EMBL" id="JAPOHD010000005">
    <property type="protein sequence ID" value="MCY1718968.1"/>
    <property type="molecule type" value="Genomic_DNA"/>
</dbReference>
<comment type="caution">
    <text evidence="2">The sequence shown here is derived from an EMBL/GenBank/DDBJ whole genome shotgun (WGS) entry which is preliminary data.</text>
</comment>